<sequence>MEQSRPGNGVISGSGQLAGGLYENITISGSGNINGDINALNVKTSGSAHFYGNVSSESVTVSGSAKFDGHINTSRYLSSGSSRIAGHLHCHEVTSNGSLSCKQDIRAEEIKNNGSMHVNGDIEAESFNTSGGFHIKGLLNASKINVNMSGRCFAHEIGGDQITVRYSRLNILSTLIRLLADQFGYADSWRLRSEQIEATDVSLEWSKVGIVRGNRVNIGPGCNIGLIEYTETVNIHPKAIVDNVKKII</sequence>
<protein>
    <submittedName>
        <fullName evidence="2">Polymer-forming cytoskeletal protein</fullName>
    </submittedName>
</protein>
<name>A0A9J6ZJE1_9BACL</name>
<dbReference type="PANTHER" id="PTHR35024:SF4">
    <property type="entry name" value="POLYMER-FORMING CYTOSKELETAL PROTEIN"/>
    <property type="match status" value="1"/>
</dbReference>
<evidence type="ECO:0000256" key="1">
    <source>
        <dbReference type="ARBA" id="ARBA00044755"/>
    </source>
</evidence>
<proteinExistence type="inferred from homology"/>
<evidence type="ECO:0000313" key="2">
    <source>
        <dbReference type="EMBL" id="URN95841.1"/>
    </source>
</evidence>
<dbReference type="EMBL" id="CP097899">
    <property type="protein sequence ID" value="URN95841.1"/>
    <property type="molecule type" value="Genomic_DNA"/>
</dbReference>
<dbReference type="Proteomes" id="UP001056756">
    <property type="component" value="Chromosome"/>
</dbReference>
<dbReference type="InterPro" id="IPR007607">
    <property type="entry name" value="BacA/B"/>
</dbReference>
<gene>
    <name evidence="2" type="ORF">NAG76_06235</name>
</gene>
<dbReference type="PANTHER" id="PTHR35024">
    <property type="entry name" value="HYPOTHETICAL CYTOSOLIC PROTEIN"/>
    <property type="match status" value="1"/>
</dbReference>
<organism evidence="2 3">
    <name type="scientific">Candidatus Pristimantibacillus lignocellulolyticus</name>
    <dbReference type="NCBI Taxonomy" id="2994561"/>
    <lineage>
        <taxon>Bacteria</taxon>
        <taxon>Bacillati</taxon>
        <taxon>Bacillota</taxon>
        <taxon>Bacilli</taxon>
        <taxon>Bacillales</taxon>
        <taxon>Paenibacillaceae</taxon>
        <taxon>Candidatus Pristimantibacillus</taxon>
    </lineage>
</organism>
<evidence type="ECO:0000313" key="3">
    <source>
        <dbReference type="Proteomes" id="UP001056756"/>
    </source>
</evidence>
<accession>A0A9J6ZJE1</accession>
<reference evidence="2" key="1">
    <citation type="submission" date="2022-05" db="EMBL/GenBank/DDBJ databases">
        <title>Novel bacterial taxa in a minimal lignocellulolytic consortium and its capacity to transform plastics disclosed by genome-resolved metagenomics.</title>
        <authorList>
            <person name="Rodriguez C.A.D."/>
            <person name="Diaz-Garcia L."/>
            <person name="Herrera K."/>
            <person name="Tarazona N.A."/>
            <person name="Sproer C."/>
            <person name="Overmann J."/>
            <person name="Jimenez D.J."/>
        </authorList>
    </citation>
    <scope>NUCLEOTIDE SEQUENCE</scope>
    <source>
        <strain evidence="2">MAG5</strain>
    </source>
</reference>
<dbReference type="KEGG" id="plig:NAG76_06235"/>
<comment type="similarity">
    <text evidence="1">Belongs to the bactofilin family.</text>
</comment>
<dbReference type="AlphaFoldDB" id="A0A9J6ZJE1"/>